<comment type="caution">
    <text evidence="1">The sequence shown here is derived from an EMBL/GenBank/DDBJ whole genome shotgun (WGS) entry which is preliminary data.</text>
</comment>
<evidence type="ECO:0000313" key="1">
    <source>
        <dbReference type="EMBL" id="PWR21328.1"/>
    </source>
</evidence>
<accession>A0A317E2L9</accession>
<dbReference type="InterPro" id="IPR029058">
    <property type="entry name" value="AB_hydrolase_fold"/>
</dbReference>
<name>A0A317E2L9_9PROT</name>
<proteinExistence type="predicted"/>
<keyword evidence="2" id="KW-1185">Reference proteome</keyword>
<dbReference type="Proteomes" id="UP000245461">
    <property type="component" value="Unassembled WGS sequence"/>
</dbReference>
<dbReference type="Gene3D" id="3.40.50.1820">
    <property type="entry name" value="alpha/beta hydrolase"/>
    <property type="match status" value="1"/>
</dbReference>
<evidence type="ECO:0008006" key="3">
    <source>
        <dbReference type="Google" id="ProtNLM"/>
    </source>
</evidence>
<dbReference type="AlphaFoldDB" id="A0A317E2L9"/>
<dbReference type="SUPFAM" id="SSF53474">
    <property type="entry name" value="alpha/beta-Hydrolases"/>
    <property type="match status" value="1"/>
</dbReference>
<protein>
    <recommendedName>
        <fullName evidence="3">Dienelactone hydrolase domain-containing protein</fullName>
    </recommendedName>
</protein>
<dbReference type="EMBL" id="QGLE01000007">
    <property type="protein sequence ID" value="PWR21328.1"/>
    <property type="molecule type" value="Genomic_DNA"/>
</dbReference>
<gene>
    <name evidence="1" type="ORF">DKG74_12855</name>
</gene>
<sequence>MYPILRLARLPILLCLGLLTACGLFSDEEIVWQQTRLYVPWTATLDGTAAEGSVADFMAQGGSEDDPLAGRLRVGTSLPLVVFLHGCSGELAGMPEKFQKRGFIVAAPSSFARPDRPVSCGDIGPETIRWRQEEARWVIERLSRAPWLDRHGIAVVGASEGGLAVAQFAEAPKDVVAFVILGWTCTDRDNSDFDGVRVPAGRAVYAAVGDLDPAVASGRTGGTCERALAGRPGARAVTIRGLGHNVPGDDIFDDIAAFIGGARRGTP</sequence>
<reference evidence="1 2" key="1">
    <citation type="submission" date="2018-05" db="EMBL/GenBank/DDBJ databases">
        <title>Zavarzinia sp. HR-AS.</title>
        <authorList>
            <person name="Lee Y."/>
            <person name="Jeon C.O."/>
        </authorList>
    </citation>
    <scope>NUCLEOTIDE SEQUENCE [LARGE SCALE GENOMIC DNA]</scope>
    <source>
        <strain evidence="1 2">HR-AS</strain>
    </source>
</reference>
<dbReference type="PROSITE" id="PS51257">
    <property type="entry name" value="PROKAR_LIPOPROTEIN"/>
    <property type="match status" value="1"/>
</dbReference>
<evidence type="ECO:0000313" key="2">
    <source>
        <dbReference type="Proteomes" id="UP000245461"/>
    </source>
</evidence>
<organism evidence="1 2">
    <name type="scientific">Zavarzinia aquatilis</name>
    <dbReference type="NCBI Taxonomy" id="2211142"/>
    <lineage>
        <taxon>Bacteria</taxon>
        <taxon>Pseudomonadati</taxon>
        <taxon>Pseudomonadota</taxon>
        <taxon>Alphaproteobacteria</taxon>
        <taxon>Rhodospirillales</taxon>
        <taxon>Zavarziniaceae</taxon>
        <taxon>Zavarzinia</taxon>
    </lineage>
</organism>